<dbReference type="PANTHER" id="PTHR37393:SF1">
    <property type="entry name" value="AT-RICH INTERACTIVE DOMAIN-CONTAINING PROTEIN 1A-LIKE"/>
    <property type="match status" value="1"/>
</dbReference>
<feature type="compositionally biased region" description="Pro residues" evidence="5">
    <location>
        <begin position="377"/>
        <end position="386"/>
    </location>
</feature>
<evidence type="ECO:0000256" key="2">
    <source>
        <dbReference type="ARBA" id="ARBA00022771"/>
    </source>
</evidence>
<dbReference type="Gene3D" id="3.30.40.10">
    <property type="entry name" value="Zinc/RING finger domain, C3HC4 (zinc finger)"/>
    <property type="match status" value="1"/>
</dbReference>
<evidence type="ECO:0000256" key="1">
    <source>
        <dbReference type="ARBA" id="ARBA00022723"/>
    </source>
</evidence>
<evidence type="ECO:0000256" key="5">
    <source>
        <dbReference type="SAM" id="MobiDB-lite"/>
    </source>
</evidence>
<sequence length="1175" mass="129025">MGFDIECIIDINSYPGEYFCPVCRTLVYPNEALQAHCTHLYCKPCLSHIANGSKACPYDGYLVTESESKPLVDSDKTLAENIGKVKVHCLFFRSGCTWEGTLSDCISHCSGCSLGNSPVICNRCGIQIVHRQVHDHAHSCPGVYEAQQVAGATGSSTTSSATTAEVNQTASQSGVPLSQAHNPQGVAANLMPTQNSTQQVNTNSQTVVFAPGAVPTPEQWYQQQYQQHYQQYVGYEPYQQPNQQYYPLQQQPFQQGQQHPVHGQGQPQSHVHTQAPLQVQVQTQQQPQMQPHLVPQTPQQHLQPQAQAQGQAQPAQGQDQPHPQVQLLSQAQPLVPIPPQGQTYVHAPFQASTPNYQVNPQQQPHPPMRPQTHIPPQSLPPPPHGQPTPYSLSTGTRPPLQHPQVPQYQQPHVQVHHPQATQTHAQPQMHPYSQPQNQPPPPTHTQNSSQSYIQPQAQQYHTQSQPHLRPSQPNQSNVPASLPQAPHQPVPPVSGHHSYQPPHLSQQMHSGLPQQHSVHPQPSSGSLPPIQVQGQVPQQPLAMRPPHSLGSLPQQQSSTPLPPQNQVSGIQPAQYQQFPPHIQQPGHPLQHRPVVPAQQTVPQQYAQQQPFIAPFQVQPHQQVHFPQQPSQPPRPYGPPHPQQSQNYAGRPMMPSPGMHVHNNQQSSGHTGPVPLSGPAHLGSREASTNKNNSESTMLENTSGKEVEKGTEVEPVRIEAVTEQHETVPKNEENGAKDGLVKPFIKQEDGGVDDSLERASGGKFLKGDEVCKEESDLLTNSDGLKQVDIQETKMNSQSTPQGPPLGALADPRGFIGRAPQPRHELQFGPQDVVRSTETAMFNDQRLIEGGLHRQTYGNEPSFFRTNGASGSVDKAPHGPNYDVGSKLDPGALGSQSRFLPQHHPYVGHARMDNFGPGPEFGQHHMKHFAPGSPDREYHGISPRGFGGPTFDDKNSGEARRFGEGYRSFNLSSDRGNHFRDGNFPSLSGHLQRGEIDGPGMRFGEHTAPRPLHNHIRNDDFYGQDGQGHLVGGEFSSPGYLSGRFNTGETHGSRAFLGHARVTELGGPGNFSGMRNGYSVQGFPNAANFAGDVDTFDLSRKRRPMNTGWCLICKVDCETIEGLEMHSQTREHQNMAMDMVRTIKQQNKKKHRASGGNIAHDGGRARRVGPAYRGSKS</sequence>
<keyword evidence="8" id="KW-1185">Reference proteome</keyword>
<gene>
    <name evidence="7" type="ORF">ACJIZ3_007502</name>
</gene>
<keyword evidence="3" id="KW-0862">Zinc</keyword>
<comment type="caution">
    <text evidence="7">The sequence shown here is derived from an EMBL/GenBank/DDBJ whole genome shotgun (WGS) entry which is preliminary data.</text>
</comment>
<evidence type="ECO:0000256" key="3">
    <source>
        <dbReference type="ARBA" id="ARBA00022833"/>
    </source>
</evidence>
<feature type="compositionally biased region" description="Polar residues" evidence="5">
    <location>
        <begin position="503"/>
        <end position="526"/>
    </location>
</feature>
<accession>A0ABD3SAR1</accession>
<dbReference type="CDD" id="cd16449">
    <property type="entry name" value="RING-HC"/>
    <property type="match status" value="1"/>
</dbReference>
<dbReference type="AlphaFoldDB" id="A0ABD3SAR1"/>
<feature type="region of interest" description="Disordered" evidence="5">
    <location>
        <begin position="1145"/>
        <end position="1175"/>
    </location>
</feature>
<name>A0ABD3SAR1_9LAMI</name>
<dbReference type="SUPFAM" id="SSF57850">
    <property type="entry name" value="RING/U-box"/>
    <property type="match status" value="1"/>
</dbReference>
<feature type="region of interest" description="Disordered" evidence="5">
    <location>
        <begin position="279"/>
        <end position="323"/>
    </location>
</feature>
<feature type="region of interest" description="Disordered" evidence="5">
    <location>
        <begin position="353"/>
        <end position="568"/>
    </location>
</feature>
<keyword evidence="1" id="KW-0479">Metal-binding</keyword>
<evidence type="ECO:0000256" key="4">
    <source>
        <dbReference type="PROSITE-ProRule" id="PRU00175"/>
    </source>
</evidence>
<feature type="compositionally biased region" description="Low complexity" evidence="5">
    <location>
        <begin position="402"/>
        <end position="436"/>
    </location>
</feature>
<feature type="region of interest" description="Disordered" evidence="5">
    <location>
        <begin position="619"/>
        <end position="713"/>
    </location>
</feature>
<feature type="compositionally biased region" description="Basic and acidic residues" evidence="5">
    <location>
        <begin position="702"/>
        <end position="713"/>
    </location>
</feature>
<dbReference type="InterPro" id="IPR017907">
    <property type="entry name" value="Znf_RING_CS"/>
</dbReference>
<dbReference type="Proteomes" id="UP001634393">
    <property type="component" value="Unassembled WGS sequence"/>
</dbReference>
<organism evidence="7 8">
    <name type="scientific">Penstemon smallii</name>
    <dbReference type="NCBI Taxonomy" id="265156"/>
    <lineage>
        <taxon>Eukaryota</taxon>
        <taxon>Viridiplantae</taxon>
        <taxon>Streptophyta</taxon>
        <taxon>Embryophyta</taxon>
        <taxon>Tracheophyta</taxon>
        <taxon>Spermatophyta</taxon>
        <taxon>Magnoliopsida</taxon>
        <taxon>eudicotyledons</taxon>
        <taxon>Gunneridae</taxon>
        <taxon>Pentapetalae</taxon>
        <taxon>asterids</taxon>
        <taxon>lamiids</taxon>
        <taxon>Lamiales</taxon>
        <taxon>Plantaginaceae</taxon>
        <taxon>Cheloneae</taxon>
        <taxon>Penstemon</taxon>
    </lineage>
</organism>
<feature type="compositionally biased region" description="Polar residues" evidence="5">
    <location>
        <begin position="452"/>
        <end position="479"/>
    </location>
</feature>
<feature type="region of interest" description="Disordered" evidence="5">
    <location>
        <begin position="252"/>
        <end position="271"/>
    </location>
</feature>
<dbReference type="PROSITE" id="PS50089">
    <property type="entry name" value="ZF_RING_2"/>
    <property type="match status" value="1"/>
</dbReference>
<feature type="domain" description="RING-type" evidence="6">
    <location>
        <begin position="20"/>
        <end position="59"/>
    </location>
</feature>
<dbReference type="GO" id="GO:0008270">
    <property type="term" value="F:zinc ion binding"/>
    <property type="evidence" value="ECO:0007669"/>
    <property type="project" value="UniProtKB-KW"/>
</dbReference>
<dbReference type="InterPro" id="IPR013083">
    <property type="entry name" value="Znf_RING/FYVE/PHD"/>
</dbReference>
<evidence type="ECO:0000259" key="6">
    <source>
        <dbReference type="PROSITE" id="PS50089"/>
    </source>
</evidence>
<keyword evidence="2 4" id="KW-0863">Zinc-finger</keyword>
<feature type="compositionally biased region" description="Polar residues" evidence="5">
    <location>
        <begin position="685"/>
        <end position="701"/>
    </location>
</feature>
<evidence type="ECO:0000313" key="8">
    <source>
        <dbReference type="Proteomes" id="UP001634393"/>
    </source>
</evidence>
<feature type="compositionally biased region" description="Low complexity" evidence="5">
    <location>
        <begin position="619"/>
        <end position="628"/>
    </location>
</feature>
<dbReference type="EMBL" id="JBJXBP010000007">
    <property type="protein sequence ID" value="KAL3821597.1"/>
    <property type="molecule type" value="Genomic_DNA"/>
</dbReference>
<protein>
    <recommendedName>
        <fullName evidence="6">RING-type domain-containing protein</fullName>
    </recommendedName>
</protein>
<dbReference type="PANTHER" id="PTHR37393">
    <property type="entry name" value="AT-RICH INTERACTIVE DOMAIN-CONTAINING PROTEIN 1A-LIKE"/>
    <property type="match status" value="1"/>
</dbReference>
<proteinExistence type="predicted"/>
<dbReference type="InterPro" id="IPR001841">
    <property type="entry name" value="Znf_RING"/>
</dbReference>
<evidence type="ECO:0000313" key="7">
    <source>
        <dbReference type="EMBL" id="KAL3821597.1"/>
    </source>
</evidence>
<feature type="compositionally biased region" description="Pro residues" evidence="5">
    <location>
        <begin position="629"/>
        <end position="641"/>
    </location>
</feature>
<feature type="compositionally biased region" description="Low complexity" evidence="5">
    <location>
        <begin position="528"/>
        <end position="559"/>
    </location>
</feature>
<reference evidence="7 8" key="1">
    <citation type="submission" date="2024-12" db="EMBL/GenBank/DDBJ databases">
        <title>The unique morphological basis and parallel evolutionary history of personate flowers in Penstemon.</title>
        <authorList>
            <person name="Depatie T.H."/>
            <person name="Wessinger C.A."/>
        </authorList>
    </citation>
    <scope>NUCLEOTIDE SEQUENCE [LARGE SCALE GENOMIC DNA]</scope>
    <source>
        <strain evidence="7">WTNN_2</strain>
        <tissue evidence="7">Leaf</tissue>
    </source>
</reference>
<dbReference type="PROSITE" id="PS00518">
    <property type="entry name" value="ZF_RING_1"/>
    <property type="match status" value="1"/>
</dbReference>